<keyword evidence="1 2" id="KW-0694">RNA-binding</keyword>
<evidence type="ECO:0000259" key="4">
    <source>
        <dbReference type="PROSITE" id="PS50102"/>
    </source>
</evidence>
<sequence>MAGRMRSRSRSPLRTKNGILGGERRAPPPRDRNGKLNQSSNNMVYLSNLPFELTWMELKDFVREKAGEVNFVETLENREGKSKGCAVVEFKSRESAVKCVEAMHRTELRGRLIVVKEIRDPVAFFRKVREDTGVDFLGSRDRGNADRRAPPSRTLPSAADSETFGLSPAFLDQLKIKLPLINRIFLTNISYACGVGRLYDVCSLAGKVTWLDLQLDKEGKSKGMAVCQYSHPIEAVQAVSMLHDQRLFDRVLSVKMDRFDKDPSTDRREGELPVGLRGIGMGLGAGGAPLTDVASVISSIAPASAPSAVVHHINGNSQLAQLASSNNPFGASANSFSSASVPQIQLQSAQIQQSQAQPIAYDHPTSFHSTPTGYGSTGGNQVLSQPAAQNYYNGPAGGVGGQVSQPTNGPHFFKQPNGGGVQPKQDYVKSEYVSRDTGGFGSASGQMSAQHGAGYGTTGSSGVSSVGGYGGGHAYDQSISRVILIKNLPLDYTWTIVSDRVQQYGDLESVEMISQGVAKVRFVKLSDAERAKANLHGTTVEGRVIAIEYL</sequence>
<dbReference type="Pfam" id="PF00076">
    <property type="entry name" value="RRM_1"/>
    <property type="match status" value="3"/>
</dbReference>
<organism evidence="5 6">
    <name type="scientific">Ditylenchus dipsaci</name>
    <dbReference type="NCBI Taxonomy" id="166011"/>
    <lineage>
        <taxon>Eukaryota</taxon>
        <taxon>Metazoa</taxon>
        <taxon>Ecdysozoa</taxon>
        <taxon>Nematoda</taxon>
        <taxon>Chromadorea</taxon>
        <taxon>Rhabditida</taxon>
        <taxon>Tylenchina</taxon>
        <taxon>Tylenchomorpha</taxon>
        <taxon>Sphaerularioidea</taxon>
        <taxon>Anguinidae</taxon>
        <taxon>Anguininae</taxon>
        <taxon>Ditylenchus</taxon>
    </lineage>
</organism>
<evidence type="ECO:0000256" key="3">
    <source>
        <dbReference type="SAM" id="MobiDB-lite"/>
    </source>
</evidence>
<dbReference type="GO" id="GO:1990904">
    <property type="term" value="C:ribonucleoprotein complex"/>
    <property type="evidence" value="ECO:0007669"/>
    <property type="project" value="TreeGrafter"/>
</dbReference>
<protein>
    <submittedName>
        <fullName evidence="6">RRM domain-containing protein</fullName>
    </submittedName>
</protein>
<feature type="compositionally biased region" description="Basic and acidic residues" evidence="3">
    <location>
        <begin position="139"/>
        <end position="149"/>
    </location>
</feature>
<keyword evidence="5" id="KW-1185">Reference proteome</keyword>
<reference evidence="6" key="1">
    <citation type="submission" date="2022-11" db="UniProtKB">
        <authorList>
            <consortium name="WormBaseParasite"/>
        </authorList>
    </citation>
    <scope>IDENTIFICATION</scope>
</reference>
<dbReference type="SUPFAM" id="SSF54928">
    <property type="entry name" value="RNA-binding domain, RBD"/>
    <property type="match status" value="2"/>
</dbReference>
<accession>A0A915CUY5</accession>
<evidence type="ECO:0000256" key="1">
    <source>
        <dbReference type="ARBA" id="ARBA00022884"/>
    </source>
</evidence>
<dbReference type="WBParaSite" id="jg12921">
    <property type="protein sequence ID" value="jg12921"/>
    <property type="gene ID" value="jg12921"/>
</dbReference>
<feature type="compositionally biased region" description="Basic and acidic residues" evidence="3">
    <location>
        <begin position="22"/>
        <end position="34"/>
    </location>
</feature>
<feature type="compositionally biased region" description="Basic residues" evidence="3">
    <location>
        <begin position="1"/>
        <end position="13"/>
    </location>
</feature>
<dbReference type="PANTHER" id="PTHR23003">
    <property type="entry name" value="RNA RECOGNITION MOTIF RRM DOMAIN CONTAINING PROTEIN"/>
    <property type="match status" value="1"/>
</dbReference>
<dbReference type="InterPro" id="IPR012677">
    <property type="entry name" value="Nucleotide-bd_a/b_plait_sf"/>
</dbReference>
<evidence type="ECO:0000313" key="5">
    <source>
        <dbReference type="Proteomes" id="UP000887574"/>
    </source>
</evidence>
<name>A0A915CUY5_9BILA</name>
<feature type="region of interest" description="Disordered" evidence="3">
    <location>
        <begin position="1"/>
        <end position="39"/>
    </location>
</feature>
<dbReference type="PANTHER" id="PTHR23003:SF3">
    <property type="entry name" value="FI21236P1-RELATED"/>
    <property type="match status" value="1"/>
</dbReference>
<dbReference type="AlphaFoldDB" id="A0A915CUY5"/>
<proteinExistence type="predicted"/>
<dbReference type="GO" id="GO:0003729">
    <property type="term" value="F:mRNA binding"/>
    <property type="evidence" value="ECO:0007669"/>
    <property type="project" value="TreeGrafter"/>
</dbReference>
<feature type="domain" description="RRM" evidence="4">
    <location>
        <begin position="42"/>
        <end position="120"/>
    </location>
</feature>
<dbReference type="InterPro" id="IPR000504">
    <property type="entry name" value="RRM_dom"/>
</dbReference>
<dbReference type="CDD" id="cd00590">
    <property type="entry name" value="RRM_SF"/>
    <property type="match status" value="1"/>
</dbReference>
<feature type="region of interest" description="Disordered" evidence="3">
    <location>
        <begin position="139"/>
        <end position="160"/>
    </location>
</feature>
<feature type="domain" description="RRM" evidence="4">
    <location>
        <begin position="481"/>
        <end position="550"/>
    </location>
</feature>
<dbReference type="GO" id="GO:0005634">
    <property type="term" value="C:nucleus"/>
    <property type="evidence" value="ECO:0007669"/>
    <property type="project" value="TreeGrafter"/>
</dbReference>
<dbReference type="Proteomes" id="UP000887574">
    <property type="component" value="Unplaced"/>
</dbReference>
<dbReference type="GO" id="GO:0005737">
    <property type="term" value="C:cytoplasm"/>
    <property type="evidence" value="ECO:0007669"/>
    <property type="project" value="TreeGrafter"/>
</dbReference>
<dbReference type="InterPro" id="IPR050374">
    <property type="entry name" value="RRT5_SRSF_SR"/>
</dbReference>
<evidence type="ECO:0000313" key="6">
    <source>
        <dbReference type="WBParaSite" id="jg12921"/>
    </source>
</evidence>
<evidence type="ECO:0000256" key="2">
    <source>
        <dbReference type="PROSITE-ProRule" id="PRU00176"/>
    </source>
</evidence>
<dbReference type="InterPro" id="IPR035979">
    <property type="entry name" value="RBD_domain_sf"/>
</dbReference>
<feature type="domain" description="RRM" evidence="4">
    <location>
        <begin position="182"/>
        <end position="259"/>
    </location>
</feature>
<dbReference type="Gene3D" id="3.30.70.330">
    <property type="match status" value="3"/>
</dbReference>
<dbReference type="SMART" id="SM00360">
    <property type="entry name" value="RRM"/>
    <property type="match status" value="3"/>
</dbReference>
<feature type="region of interest" description="Disordered" evidence="3">
    <location>
        <begin position="387"/>
        <end position="409"/>
    </location>
</feature>
<dbReference type="PROSITE" id="PS50102">
    <property type="entry name" value="RRM"/>
    <property type="match status" value="3"/>
</dbReference>